<evidence type="ECO:0000256" key="2">
    <source>
        <dbReference type="ARBA" id="ARBA00022692"/>
    </source>
</evidence>
<evidence type="ECO:0000256" key="4">
    <source>
        <dbReference type="ARBA" id="ARBA00023136"/>
    </source>
</evidence>
<keyword evidence="2 5" id="KW-0812">Transmembrane</keyword>
<protein>
    <submittedName>
        <fullName evidence="7">ABC transporter, transmembrane region domain protein</fullName>
        <ecNumber evidence="7">3.6.3.27</ecNumber>
    </submittedName>
</protein>
<dbReference type="EC" id="3.6.3.27" evidence="7"/>
<evidence type="ECO:0000256" key="5">
    <source>
        <dbReference type="SAM" id="Phobius"/>
    </source>
</evidence>
<keyword evidence="7" id="KW-0378">Hydrolase</keyword>
<dbReference type="GO" id="GO:0016787">
    <property type="term" value="F:hydrolase activity"/>
    <property type="evidence" value="ECO:0007669"/>
    <property type="project" value="UniProtKB-KW"/>
</dbReference>
<feature type="transmembrane region" description="Helical" evidence="5">
    <location>
        <begin position="77"/>
        <end position="105"/>
    </location>
</feature>
<evidence type="ECO:0000313" key="8">
    <source>
        <dbReference type="Proteomes" id="UP000017127"/>
    </source>
</evidence>
<keyword evidence="4 5" id="KW-0472">Membrane</keyword>
<feature type="transmembrane region" description="Helical" evidence="5">
    <location>
        <begin position="20"/>
        <end position="45"/>
    </location>
</feature>
<gene>
    <name evidence="7" type="ORF">M595_5357</name>
</gene>
<dbReference type="GO" id="GO:0140359">
    <property type="term" value="F:ABC-type transporter activity"/>
    <property type="evidence" value="ECO:0007669"/>
    <property type="project" value="InterPro"/>
</dbReference>
<keyword evidence="3 5" id="KW-1133">Transmembrane helix</keyword>
<evidence type="ECO:0000256" key="3">
    <source>
        <dbReference type="ARBA" id="ARBA00022989"/>
    </source>
</evidence>
<proteinExistence type="predicted"/>
<organism evidence="7 8">
    <name type="scientific">Lyngbya aestuarii BL J</name>
    <dbReference type="NCBI Taxonomy" id="1348334"/>
    <lineage>
        <taxon>Bacteria</taxon>
        <taxon>Bacillati</taxon>
        <taxon>Cyanobacteriota</taxon>
        <taxon>Cyanophyceae</taxon>
        <taxon>Oscillatoriophycideae</taxon>
        <taxon>Oscillatoriales</taxon>
        <taxon>Microcoleaceae</taxon>
        <taxon>Lyngbya</taxon>
    </lineage>
</organism>
<sequence length="179" mass="19383">MSPNLSFLLTYAKRYPLQIVLTIILGLSGAVFNGVSTTLIVPIILTVLGQEVQIPTSAPLIRALVTPFDAVPEDYRLLVMGGAIVLAIGLKNLTTYLSGLVAGALSRRLTFDLRREAIKLLLEVDLDFYAKSRVGDLMNRLSGEIGRTSTAISILVQMFTVSITLFIYAIILEIGSLGN</sequence>
<reference evidence="7 8" key="1">
    <citation type="journal article" date="2013" name="Front. Microbiol.">
        <title>Comparative genomic analyses of the cyanobacterium, Lyngbya aestuarii BL J, a powerful hydrogen producer.</title>
        <authorList>
            <person name="Kothari A."/>
            <person name="Vaughn M."/>
            <person name="Garcia-Pichel F."/>
        </authorList>
    </citation>
    <scope>NUCLEOTIDE SEQUENCE [LARGE SCALE GENOMIC DNA]</scope>
    <source>
        <strain evidence="7 8">BL J</strain>
    </source>
</reference>
<evidence type="ECO:0000256" key="1">
    <source>
        <dbReference type="ARBA" id="ARBA00004651"/>
    </source>
</evidence>
<dbReference type="Pfam" id="PF00664">
    <property type="entry name" value="ABC_membrane"/>
    <property type="match status" value="1"/>
</dbReference>
<feature type="transmembrane region" description="Helical" evidence="5">
    <location>
        <begin position="150"/>
        <end position="171"/>
    </location>
</feature>
<dbReference type="SUPFAM" id="SSF90123">
    <property type="entry name" value="ABC transporter transmembrane region"/>
    <property type="match status" value="1"/>
</dbReference>
<dbReference type="Proteomes" id="UP000017127">
    <property type="component" value="Unassembled WGS sequence"/>
</dbReference>
<dbReference type="AlphaFoldDB" id="U7QCE6"/>
<dbReference type="GO" id="GO:0005524">
    <property type="term" value="F:ATP binding"/>
    <property type="evidence" value="ECO:0007669"/>
    <property type="project" value="InterPro"/>
</dbReference>
<evidence type="ECO:0000259" key="6">
    <source>
        <dbReference type="PROSITE" id="PS50929"/>
    </source>
</evidence>
<dbReference type="Gene3D" id="1.20.1560.10">
    <property type="entry name" value="ABC transporter type 1, transmembrane domain"/>
    <property type="match status" value="1"/>
</dbReference>
<dbReference type="InterPro" id="IPR011527">
    <property type="entry name" value="ABC1_TM_dom"/>
</dbReference>
<accession>U7QCE6</accession>
<name>U7QCE6_9CYAN</name>
<evidence type="ECO:0000313" key="7">
    <source>
        <dbReference type="EMBL" id="ERT04710.1"/>
    </source>
</evidence>
<dbReference type="InterPro" id="IPR036640">
    <property type="entry name" value="ABC1_TM_sf"/>
</dbReference>
<comment type="caution">
    <text evidence="7">The sequence shown here is derived from an EMBL/GenBank/DDBJ whole genome shotgun (WGS) entry which is preliminary data.</text>
</comment>
<dbReference type="EMBL" id="AUZM01000084">
    <property type="protein sequence ID" value="ERT04710.1"/>
    <property type="molecule type" value="Genomic_DNA"/>
</dbReference>
<dbReference type="GO" id="GO:0005886">
    <property type="term" value="C:plasma membrane"/>
    <property type="evidence" value="ECO:0007669"/>
    <property type="project" value="UniProtKB-SubCell"/>
</dbReference>
<comment type="subcellular location">
    <subcellularLocation>
        <location evidence="1">Cell membrane</location>
        <topology evidence="1">Multi-pass membrane protein</topology>
    </subcellularLocation>
</comment>
<feature type="domain" description="ABC transmembrane type-1" evidence="6">
    <location>
        <begin position="20"/>
        <end position="172"/>
    </location>
</feature>
<dbReference type="PROSITE" id="PS50929">
    <property type="entry name" value="ABC_TM1F"/>
    <property type="match status" value="1"/>
</dbReference>
<keyword evidence="8" id="KW-1185">Reference proteome</keyword>